<gene>
    <name evidence="1" type="ORF">B4U80_02366</name>
</gene>
<dbReference type="VEuPathDB" id="VectorBase:LDEU004565"/>
<name>A0A443SIX1_9ACAR</name>
<reference evidence="1 2" key="1">
    <citation type="journal article" date="2018" name="Gigascience">
        <title>Genomes of trombidid mites reveal novel predicted allergens and laterally-transferred genes associated with secondary metabolism.</title>
        <authorList>
            <person name="Dong X."/>
            <person name="Chaisiri K."/>
            <person name="Xia D."/>
            <person name="Armstrong S.D."/>
            <person name="Fang Y."/>
            <person name="Donnelly M.J."/>
            <person name="Kadowaki T."/>
            <person name="McGarry J.W."/>
            <person name="Darby A.C."/>
            <person name="Makepeace B.L."/>
        </authorList>
    </citation>
    <scope>NUCLEOTIDE SEQUENCE [LARGE SCALE GENOMIC DNA]</scope>
    <source>
        <strain evidence="1">UoL-UT</strain>
    </source>
</reference>
<keyword evidence="2" id="KW-1185">Reference proteome</keyword>
<dbReference type="AlphaFoldDB" id="A0A443SIX1"/>
<protein>
    <submittedName>
        <fullName evidence="1">Uncharacterized protein</fullName>
    </submittedName>
</protein>
<evidence type="ECO:0000313" key="1">
    <source>
        <dbReference type="EMBL" id="RWS27473.1"/>
    </source>
</evidence>
<comment type="caution">
    <text evidence="1">The sequence shown here is derived from an EMBL/GenBank/DDBJ whole genome shotgun (WGS) entry which is preliminary data.</text>
</comment>
<evidence type="ECO:0000313" key="2">
    <source>
        <dbReference type="Proteomes" id="UP000288716"/>
    </source>
</evidence>
<dbReference type="EMBL" id="NCKV01001989">
    <property type="protein sequence ID" value="RWS27473.1"/>
    <property type="molecule type" value="Genomic_DNA"/>
</dbReference>
<proteinExistence type="predicted"/>
<organism evidence="1 2">
    <name type="scientific">Leptotrombidium deliense</name>
    <dbReference type="NCBI Taxonomy" id="299467"/>
    <lineage>
        <taxon>Eukaryota</taxon>
        <taxon>Metazoa</taxon>
        <taxon>Ecdysozoa</taxon>
        <taxon>Arthropoda</taxon>
        <taxon>Chelicerata</taxon>
        <taxon>Arachnida</taxon>
        <taxon>Acari</taxon>
        <taxon>Acariformes</taxon>
        <taxon>Trombidiformes</taxon>
        <taxon>Prostigmata</taxon>
        <taxon>Anystina</taxon>
        <taxon>Parasitengona</taxon>
        <taxon>Trombiculoidea</taxon>
        <taxon>Trombiculidae</taxon>
        <taxon>Leptotrombidium</taxon>
    </lineage>
</organism>
<sequence length="41" mass="4809">MKRMEKDLNWMQSSIQSTATILTSSLKQVRRIPYSLILLNL</sequence>
<accession>A0A443SIX1</accession>
<dbReference type="Proteomes" id="UP000288716">
    <property type="component" value="Unassembled WGS sequence"/>
</dbReference>